<sequence>MEANGISLPRALKLFFLSVTVISVLLVGLLLGFFWLLGQGMCGNHLFSQTISPDGRHKVVVFERSCGATTGFSTHVSVLNWDDHLPNEKGNILILDGSPKDVAPNHVWQNNNTVVIQAAPDDGKLVTDQLYRGSALIYIKFAQ</sequence>
<name>A0ABN0WJQ6_9ALTE</name>
<accession>A0ABN0WJQ6</accession>
<gene>
    <name evidence="2" type="ORF">GCM10009092_00360</name>
</gene>
<reference evidence="2 3" key="1">
    <citation type="journal article" date="2019" name="Int. J. Syst. Evol. Microbiol.">
        <title>The Global Catalogue of Microorganisms (GCM) 10K type strain sequencing project: providing services to taxonomists for standard genome sequencing and annotation.</title>
        <authorList>
            <consortium name="The Broad Institute Genomics Platform"/>
            <consortium name="The Broad Institute Genome Sequencing Center for Infectious Disease"/>
            <person name="Wu L."/>
            <person name="Ma J."/>
        </authorList>
    </citation>
    <scope>NUCLEOTIDE SEQUENCE [LARGE SCALE GENOMIC DNA]</scope>
    <source>
        <strain evidence="2 3">JCM 13378</strain>
    </source>
</reference>
<keyword evidence="1" id="KW-1133">Transmembrane helix</keyword>
<keyword evidence="1" id="KW-0812">Transmembrane</keyword>
<comment type="caution">
    <text evidence="2">The sequence shown here is derived from an EMBL/GenBank/DDBJ whole genome shotgun (WGS) entry which is preliminary data.</text>
</comment>
<evidence type="ECO:0000313" key="3">
    <source>
        <dbReference type="Proteomes" id="UP001501757"/>
    </source>
</evidence>
<dbReference type="Proteomes" id="UP001501757">
    <property type="component" value="Unassembled WGS sequence"/>
</dbReference>
<evidence type="ECO:0000256" key="1">
    <source>
        <dbReference type="SAM" id="Phobius"/>
    </source>
</evidence>
<evidence type="ECO:0000313" key="2">
    <source>
        <dbReference type="EMBL" id="GAA0339817.1"/>
    </source>
</evidence>
<keyword evidence="3" id="KW-1185">Reference proteome</keyword>
<dbReference type="EMBL" id="BAAAEI010000001">
    <property type="protein sequence ID" value="GAA0339817.1"/>
    <property type="molecule type" value="Genomic_DNA"/>
</dbReference>
<proteinExistence type="predicted"/>
<keyword evidence="1" id="KW-0472">Membrane</keyword>
<feature type="transmembrane region" description="Helical" evidence="1">
    <location>
        <begin position="12"/>
        <end position="37"/>
    </location>
</feature>
<protein>
    <submittedName>
        <fullName evidence="2">Uncharacterized protein</fullName>
    </submittedName>
</protein>
<organism evidence="2 3">
    <name type="scientific">Bowmanella denitrificans</name>
    <dbReference type="NCBI Taxonomy" id="366582"/>
    <lineage>
        <taxon>Bacteria</taxon>
        <taxon>Pseudomonadati</taxon>
        <taxon>Pseudomonadota</taxon>
        <taxon>Gammaproteobacteria</taxon>
        <taxon>Alteromonadales</taxon>
        <taxon>Alteromonadaceae</taxon>
        <taxon>Bowmanella</taxon>
    </lineage>
</organism>
<dbReference type="RefSeq" id="WP_343840229.1">
    <property type="nucleotide sequence ID" value="NZ_BAAAEI010000001.1"/>
</dbReference>